<organism evidence="2 3">
    <name type="scientific">Nepenthes gracilis</name>
    <name type="common">Slender pitcher plant</name>
    <dbReference type="NCBI Taxonomy" id="150966"/>
    <lineage>
        <taxon>Eukaryota</taxon>
        <taxon>Viridiplantae</taxon>
        <taxon>Streptophyta</taxon>
        <taxon>Embryophyta</taxon>
        <taxon>Tracheophyta</taxon>
        <taxon>Spermatophyta</taxon>
        <taxon>Magnoliopsida</taxon>
        <taxon>eudicotyledons</taxon>
        <taxon>Gunneridae</taxon>
        <taxon>Pentapetalae</taxon>
        <taxon>Caryophyllales</taxon>
        <taxon>Nepenthaceae</taxon>
        <taxon>Nepenthes</taxon>
    </lineage>
</organism>
<evidence type="ECO:0000313" key="2">
    <source>
        <dbReference type="EMBL" id="GMH26667.1"/>
    </source>
</evidence>
<accession>A0AAD3Y270</accession>
<evidence type="ECO:0000313" key="3">
    <source>
        <dbReference type="Proteomes" id="UP001279734"/>
    </source>
</evidence>
<feature type="region of interest" description="Disordered" evidence="1">
    <location>
        <begin position="26"/>
        <end position="84"/>
    </location>
</feature>
<comment type="caution">
    <text evidence="2">The sequence shown here is derived from an EMBL/GenBank/DDBJ whole genome shotgun (WGS) entry which is preliminary data.</text>
</comment>
<name>A0AAD3Y270_NEPGR</name>
<proteinExistence type="predicted"/>
<reference evidence="2" key="1">
    <citation type="submission" date="2023-05" db="EMBL/GenBank/DDBJ databases">
        <title>Nepenthes gracilis genome sequencing.</title>
        <authorList>
            <person name="Fukushima K."/>
        </authorList>
    </citation>
    <scope>NUCLEOTIDE SEQUENCE</scope>
    <source>
        <strain evidence="2">SING2019-196</strain>
    </source>
</reference>
<sequence>MYAAEVLGHKIDSSTMVNSYINSYKYSESDPPKAAATVSEDSRGTITRSTTVGGGAGPSSSSSPAPGRASETPPLFSLESDGLN</sequence>
<feature type="compositionally biased region" description="Low complexity" evidence="1">
    <location>
        <begin position="58"/>
        <end position="70"/>
    </location>
</feature>
<protein>
    <submittedName>
        <fullName evidence="2">Uncharacterized protein</fullName>
    </submittedName>
</protein>
<dbReference type="EMBL" id="BSYO01000031">
    <property type="protein sequence ID" value="GMH26667.1"/>
    <property type="molecule type" value="Genomic_DNA"/>
</dbReference>
<gene>
    <name evidence="2" type="ORF">Nepgr_028510</name>
</gene>
<dbReference type="Proteomes" id="UP001279734">
    <property type="component" value="Unassembled WGS sequence"/>
</dbReference>
<dbReference type="AlphaFoldDB" id="A0AAD3Y270"/>
<keyword evidence="3" id="KW-1185">Reference proteome</keyword>
<evidence type="ECO:0000256" key="1">
    <source>
        <dbReference type="SAM" id="MobiDB-lite"/>
    </source>
</evidence>